<accession>A0A8S5V9Y6</accession>
<sequence length="115" mass="13077">MKIKEITFKEGMDPINKYRLLNLYLENNFEDITFKEIVEITVSIKTTTNGIMDVEVKNPEFGYMIHIICAAGVGPAIFFRKGTIITEIEDKVLSDEGLVIMLEGITKIQFTVNND</sequence>
<proteinExistence type="predicted"/>
<reference evidence="1" key="1">
    <citation type="journal article" date="2021" name="Proc. Natl. Acad. Sci. U.S.A.">
        <title>A Catalog of Tens of Thousands of Viruses from Human Metagenomes Reveals Hidden Associations with Chronic Diseases.</title>
        <authorList>
            <person name="Tisza M.J."/>
            <person name="Buck C.B."/>
        </authorList>
    </citation>
    <scope>NUCLEOTIDE SEQUENCE</scope>
    <source>
        <strain evidence="1">CtUml7</strain>
    </source>
</reference>
<evidence type="ECO:0000313" key="1">
    <source>
        <dbReference type="EMBL" id="DAG03451.1"/>
    </source>
</evidence>
<name>A0A8S5V9Y6_9CAUD</name>
<organism evidence="1">
    <name type="scientific">Ackermannviridae sp. ctUml7</name>
    <dbReference type="NCBI Taxonomy" id="2825753"/>
    <lineage>
        <taxon>Viruses</taxon>
        <taxon>Duplodnaviria</taxon>
        <taxon>Heunggongvirae</taxon>
        <taxon>Uroviricota</taxon>
        <taxon>Caudoviricetes</taxon>
        <taxon>Pantevenvirales</taxon>
        <taxon>Ackermannviridae</taxon>
    </lineage>
</organism>
<protein>
    <submittedName>
        <fullName evidence="1">Uncharacterized protein</fullName>
    </submittedName>
</protein>
<dbReference type="EMBL" id="BK016230">
    <property type="protein sequence ID" value="DAG03451.1"/>
    <property type="molecule type" value="Genomic_DNA"/>
</dbReference>